<dbReference type="InterPro" id="IPR000591">
    <property type="entry name" value="DEP_dom"/>
</dbReference>
<feature type="region of interest" description="Disordered" evidence="1">
    <location>
        <begin position="370"/>
        <end position="390"/>
    </location>
</feature>
<dbReference type="EMBL" id="HBGJ01030476">
    <property type="protein sequence ID" value="CAD9260845.1"/>
    <property type="molecule type" value="Transcribed_RNA"/>
</dbReference>
<evidence type="ECO:0000313" key="4">
    <source>
        <dbReference type="EMBL" id="CAD9260846.1"/>
    </source>
</evidence>
<name>A0A6U4HPQ6_9STRA</name>
<dbReference type="GO" id="GO:0035556">
    <property type="term" value="P:intracellular signal transduction"/>
    <property type="evidence" value="ECO:0007669"/>
    <property type="project" value="InterPro"/>
</dbReference>
<feature type="domain" description="DEP" evidence="2">
    <location>
        <begin position="179"/>
        <end position="254"/>
    </location>
</feature>
<accession>A0A6U4HPQ6</accession>
<dbReference type="SUPFAM" id="SSF46785">
    <property type="entry name" value="Winged helix' DNA-binding domain"/>
    <property type="match status" value="1"/>
</dbReference>
<organism evidence="3">
    <name type="scientific">Phaeomonas parva</name>
    <dbReference type="NCBI Taxonomy" id="124430"/>
    <lineage>
        <taxon>Eukaryota</taxon>
        <taxon>Sar</taxon>
        <taxon>Stramenopiles</taxon>
        <taxon>Ochrophyta</taxon>
        <taxon>Pinguiophyceae</taxon>
        <taxon>Pinguiochrysidales</taxon>
        <taxon>Pinguiochrysidaceae</taxon>
        <taxon>Phaeomonas</taxon>
    </lineage>
</organism>
<feature type="compositionally biased region" description="Basic and acidic residues" evidence="1">
    <location>
        <begin position="108"/>
        <end position="119"/>
    </location>
</feature>
<dbReference type="AlphaFoldDB" id="A0A6U4HPQ6"/>
<reference evidence="3" key="1">
    <citation type="submission" date="2021-01" db="EMBL/GenBank/DDBJ databases">
        <authorList>
            <person name="Corre E."/>
            <person name="Pelletier E."/>
            <person name="Niang G."/>
            <person name="Scheremetjew M."/>
            <person name="Finn R."/>
            <person name="Kale V."/>
            <person name="Holt S."/>
            <person name="Cochrane G."/>
            <person name="Meng A."/>
            <person name="Brown T."/>
            <person name="Cohen L."/>
        </authorList>
    </citation>
    <scope>NUCLEOTIDE SEQUENCE</scope>
    <source>
        <strain evidence="3">CCMP2877</strain>
    </source>
</reference>
<evidence type="ECO:0000313" key="3">
    <source>
        <dbReference type="EMBL" id="CAD9260845.1"/>
    </source>
</evidence>
<gene>
    <name evidence="3" type="ORF">PPAR1163_LOCUS19225</name>
    <name evidence="4" type="ORF">PPAR1163_LOCUS19226</name>
</gene>
<dbReference type="InterPro" id="IPR036390">
    <property type="entry name" value="WH_DNA-bd_sf"/>
</dbReference>
<dbReference type="EMBL" id="HBGJ01030477">
    <property type="protein sequence ID" value="CAD9260846.1"/>
    <property type="molecule type" value="Transcribed_RNA"/>
</dbReference>
<dbReference type="InterPro" id="IPR036388">
    <property type="entry name" value="WH-like_DNA-bd_sf"/>
</dbReference>
<feature type="region of interest" description="Disordered" evidence="1">
    <location>
        <begin position="100"/>
        <end position="150"/>
    </location>
</feature>
<sequence length="619" mass="68918">MQREAAQKPASTPKATARAMSVDDMEVAAQRSDKGGTVARPPPFEETKEPPGAQFQEAHTLPQAYARNGNDPMSPNAFQTTEVKTAQTDVLCEIPGCLPHRHKRRPRLKDEGPEPKSGDSEDFGPKAIKGKRPAGEAKEAVPEAPPVRSEEPLHQLAMRMMRGMAPCSVYTRHMLTRRTITDVVLGEDVILWLIGDDKHPEVTDTASAIMLGQQLLDGDYMRRLSRRGFVPRLDHLRKGKNVFRGGRAIFEFVVENCSRFLLHVVPVGCHGGVRLDEASRYLTLTLGRQKQMTEIVERGTLKEGKGLRLQRFVFGVNDPDAEHLQVEGYVYRFGRGDKFMGTAQASLSRLDILGGNSDSTASRIERWQNSLSQSAENRRRSHRAQAAARPMSGRLERLQALFVDPVAGLRREGIPEGQLPDFEVDPRDPDLAPPVYYPFRARDGGPGHGALSIGMCMKLERVDHKRRGGAAHGDPGRFGFDRNLRLHAHIFEVKGVSERGTKPMFMRLGQAMGIRYNVKVRAVTKNGDIETDYTSKSPRGDAAWPVLKTGDPEGELLELELKHCNRNIDCVNFMVIQKLPTDTELSSIILASLEVRLKDIPIVEDTSLDETMVSLFLHP</sequence>
<evidence type="ECO:0000259" key="2">
    <source>
        <dbReference type="PROSITE" id="PS50186"/>
    </source>
</evidence>
<feature type="region of interest" description="Disordered" evidence="1">
    <location>
        <begin position="1"/>
        <end position="77"/>
    </location>
</feature>
<dbReference type="PROSITE" id="PS50186">
    <property type="entry name" value="DEP"/>
    <property type="match status" value="1"/>
</dbReference>
<dbReference type="Gene3D" id="1.10.10.10">
    <property type="entry name" value="Winged helix-like DNA-binding domain superfamily/Winged helix DNA-binding domain"/>
    <property type="match status" value="1"/>
</dbReference>
<proteinExistence type="predicted"/>
<evidence type="ECO:0000256" key="1">
    <source>
        <dbReference type="SAM" id="MobiDB-lite"/>
    </source>
</evidence>
<protein>
    <recommendedName>
        <fullName evidence="2">DEP domain-containing protein</fullName>
    </recommendedName>
</protein>